<feature type="region of interest" description="Disordered" evidence="1">
    <location>
        <begin position="223"/>
        <end position="243"/>
    </location>
</feature>
<keyword evidence="2" id="KW-1133">Transmembrane helix</keyword>
<feature type="compositionally biased region" description="Basic and acidic residues" evidence="1">
    <location>
        <begin position="449"/>
        <end position="459"/>
    </location>
</feature>
<evidence type="ECO:0000256" key="2">
    <source>
        <dbReference type="SAM" id="Phobius"/>
    </source>
</evidence>
<evidence type="ECO:0000259" key="3">
    <source>
        <dbReference type="Pfam" id="PF10058"/>
    </source>
</evidence>
<feature type="region of interest" description="Disordered" evidence="1">
    <location>
        <begin position="439"/>
        <end position="459"/>
    </location>
</feature>
<name>A0ABM3KP80_CUCME</name>
<feature type="transmembrane region" description="Helical" evidence="2">
    <location>
        <begin position="113"/>
        <end position="133"/>
    </location>
</feature>
<accession>A0ABM3KP80</accession>
<keyword evidence="2" id="KW-0472">Membrane</keyword>
<reference evidence="5" key="1">
    <citation type="submission" date="2025-08" db="UniProtKB">
        <authorList>
            <consortium name="RefSeq"/>
        </authorList>
    </citation>
    <scope>IDENTIFICATION</scope>
    <source>
        <tissue evidence="5">Stem</tissue>
    </source>
</reference>
<evidence type="ECO:0000313" key="5">
    <source>
        <dbReference type="RefSeq" id="XP_050939596.1"/>
    </source>
</evidence>
<dbReference type="PANTHER" id="PTHR22166">
    <property type="entry name" value="ENDOPLASMIC RETICULUM JUNCTION FORMATION PROTEIN LUNAPARK"/>
    <property type="match status" value="1"/>
</dbReference>
<dbReference type="InterPro" id="IPR040115">
    <property type="entry name" value="Lnp"/>
</dbReference>
<gene>
    <name evidence="5" type="primary">LOC103503772</name>
</gene>
<dbReference type="PANTHER" id="PTHR22166:SF12">
    <property type="entry name" value="ENDOPLASMIC RETICULUM JUNCTION FORMATION PROTEIN LUNAPARK"/>
    <property type="match status" value="1"/>
</dbReference>
<protein>
    <submittedName>
        <fullName evidence="5">Uncharacterized protein At2g24330 isoform X1</fullName>
    </submittedName>
</protein>
<dbReference type="InterPro" id="IPR019273">
    <property type="entry name" value="Lunapark_Znf"/>
</dbReference>
<feature type="transmembrane region" description="Helical" evidence="2">
    <location>
        <begin position="73"/>
        <end position="93"/>
    </location>
</feature>
<proteinExistence type="predicted"/>
<feature type="region of interest" description="Disordered" evidence="1">
    <location>
        <begin position="395"/>
        <end position="420"/>
    </location>
</feature>
<sequence length="459" mass="51085">MAEEKAAGEGEKKDAVADVGGKKKSRGIFSRLWNSIFRVRGDDFEKRLQHISKEEAAVLARLKRRSLTWRRMARNLIIFSVVFEIVAVCYAIITTRTVDLNWKMRAFRVLPMFLLPALSTLAYTTFLSFTRMCDRKDQKTLERLRAERQAKIDELKEKTNYYITQQLIQRYDPDPAAKAAAATVLASKMGADSGLKVRLGDESNPNVPSGKSNDVELVQAGGGLRNRKQGHTRSSSTGSASLHHIDEDACRPAVSDAPNASEHNQLVVGHYNPQGPAVNDGGWLARIAALLVGEDPTQSYALICGNCHMHNGESILLYPLHHTLFFNTQAEGVCISLCIYKRENTCTSVFESNKIHKDYYNFISFLSFVGLVKKEDFPFITYYCPHCHALNRSNQSEEQISGHGSPTAGSIKPRSTSDPIILTSNVDAETISEIQEAIEQTESANLVSEEEKVHTAETT</sequence>
<organism evidence="4 5">
    <name type="scientific">Cucumis melo</name>
    <name type="common">Muskmelon</name>
    <dbReference type="NCBI Taxonomy" id="3656"/>
    <lineage>
        <taxon>Eukaryota</taxon>
        <taxon>Viridiplantae</taxon>
        <taxon>Streptophyta</taxon>
        <taxon>Embryophyta</taxon>
        <taxon>Tracheophyta</taxon>
        <taxon>Spermatophyta</taxon>
        <taxon>Magnoliopsida</taxon>
        <taxon>eudicotyledons</taxon>
        <taxon>Gunneridae</taxon>
        <taxon>Pentapetalae</taxon>
        <taxon>rosids</taxon>
        <taxon>fabids</taxon>
        <taxon>Cucurbitales</taxon>
        <taxon>Cucurbitaceae</taxon>
        <taxon>Benincaseae</taxon>
        <taxon>Cucumis</taxon>
    </lineage>
</organism>
<keyword evidence="2" id="KW-0812">Transmembrane</keyword>
<dbReference type="Pfam" id="PF10058">
    <property type="entry name" value="Zn_ribbon_10"/>
    <property type="match status" value="1"/>
</dbReference>
<keyword evidence="4" id="KW-1185">Reference proteome</keyword>
<evidence type="ECO:0000256" key="1">
    <source>
        <dbReference type="SAM" id="MobiDB-lite"/>
    </source>
</evidence>
<evidence type="ECO:0000313" key="4">
    <source>
        <dbReference type="Proteomes" id="UP001652600"/>
    </source>
</evidence>
<dbReference type="Proteomes" id="UP001652600">
    <property type="component" value="Chromosome 4"/>
</dbReference>
<dbReference type="GeneID" id="103503772"/>
<feature type="domain" description="Lunapark zinc ribbon" evidence="3">
    <location>
        <begin position="283"/>
        <end position="312"/>
    </location>
</feature>
<dbReference type="RefSeq" id="XP_050939596.1">
    <property type="nucleotide sequence ID" value="XM_051083639.1"/>
</dbReference>